<evidence type="ECO:0000256" key="10">
    <source>
        <dbReference type="SAM" id="Phobius"/>
    </source>
</evidence>
<dbReference type="InterPro" id="IPR050736">
    <property type="entry name" value="Sensor_HK_Regulatory"/>
</dbReference>
<dbReference type="InterPro" id="IPR003661">
    <property type="entry name" value="HisK_dim/P_dom"/>
</dbReference>
<evidence type="ECO:0000256" key="8">
    <source>
        <dbReference type="SAM" id="Coils"/>
    </source>
</evidence>
<feature type="domain" description="HAMP" evidence="12">
    <location>
        <begin position="221"/>
        <end position="277"/>
    </location>
</feature>
<reference evidence="13" key="1">
    <citation type="submission" date="2022-10" db="EMBL/GenBank/DDBJ databases">
        <title>Characterization and whole genome sequencing of a new Roseateles species, isolated from fresh water.</title>
        <authorList>
            <person name="Guliayeva D.Y."/>
            <person name="Akhremchuk A.E."/>
            <person name="Sikolenko M.A."/>
            <person name="Valentovich L.N."/>
            <person name="Sidarenka A.V."/>
        </authorList>
    </citation>
    <scope>NUCLEOTIDE SEQUENCE</scope>
    <source>
        <strain evidence="13">BIM B-1768</strain>
    </source>
</reference>
<sequence>MYRWRLTLALGALLALVCIQAGFVYWGADRVDGYARHSRLTSDLLSELLDLSADKQRLRTWAAQQLMGAGAQPDTRDRLLDRMHESAGRLTEMSRRHLASWRAIAARDGVPVPAEVEQLVDISALLDANILEVQAQLQELKALDDHAAFSGVWQQINQVFDTTHGRDLRDLLNGAIEGQRKALPMARAATEGGLERLRQQALLMTVITFAVALGLFLHLSHRLKQPLERLLAAAQALQAGRLDHRIPLSESTGSRDEFDHVAAHFNAMAHELQQHRLEADAVRRRLEDAVQERTRELQSAHETLQRLDHRRRQLFADLSHELRTPATVIRGEADIALRAGPLPAEDYRLALSRILAAVKQLSGVTEDLMLVARAEADELLIHPELVALGALVKDTVEQAAAMAALRQLRLTATLPPADLVVSADSARLRQALMIVLDNAIRYSRPQGEVTVDCILLHADGTETPMDAATAPPLDRTTTNPAAETADDVSPNDLLRYDAIEIAIRDQGIGIDADELDQVFERFVRGRRARSYRADGTGIGLSIAQSIVQAHGGQILIDSQPDVGTRVRLRLPLRAGALKVMDDEGNQTGVGIPSASALASPKAIDHPLTSP</sequence>
<dbReference type="CDD" id="cd06225">
    <property type="entry name" value="HAMP"/>
    <property type="match status" value="1"/>
</dbReference>
<comment type="catalytic activity">
    <reaction evidence="1">
        <text>ATP + protein L-histidine = ADP + protein N-phospho-L-histidine.</text>
        <dbReference type="EC" id="2.7.13.3"/>
    </reaction>
</comment>
<keyword evidence="14" id="KW-1185">Reference proteome</keyword>
<evidence type="ECO:0000256" key="4">
    <source>
        <dbReference type="ARBA" id="ARBA00022553"/>
    </source>
</evidence>
<dbReference type="Gene3D" id="3.30.565.10">
    <property type="entry name" value="Histidine kinase-like ATPase, C-terminal domain"/>
    <property type="match status" value="1"/>
</dbReference>
<dbReference type="Gene3D" id="1.10.287.130">
    <property type="match status" value="1"/>
</dbReference>
<dbReference type="SUPFAM" id="SSF47384">
    <property type="entry name" value="Homodimeric domain of signal transducing histidine kinase"/>
    <property type="match status" value="1"/>
</dbReference>
<evidence type="ECO:0000256" key="5">
    <source>
        <dbReference type="ARBA" id="ARBA00022679"/>
    </source>
</evidence>
<evidence type="ECO:0000256" key="1">
    <source>
        <dbReference type="ARBA" id="ARBA00000085"/>
    </source>
</evidence>
<dbReference type="SMART" id="SM00387">
    <property type="entry name" value="HATPase_c"/>
    <property type="match status" value="1"/>
</dbReference>
<evidence type="ECO:0000256" key="7">
    <source>
        <dbReference type="ARBA" id="ARBA00023012"/>
    </source>
</evidence>
<dbReference type="RefSeq" id="WP_261759010.1">
    <property type="nucleotide sequence ID" value="NZ_CP104562.2"/>
</dbReference>
<dbReference type="InterPro" id="IPR036097">
    <property type="entry name" value="HisK_dim/P_sf"/>
</dbReference>
<feature type="transmembrane region" description="Helical" evidence="10">
    <location>
        <begin position="201"/>
        <end position="219"/>
    </location>
</feature>
<dbReference type="PANTHER" id="PTHR43711">
    <property type="entry name" value="TWO-COMPONENT HISTIDINE KINASE"/>
    <property type="match status" value="1"/>
</dbReference>
<evidence type="ECO:0000313" key="14">
    <source>
        <dbReference type="Proteomes" id="UP001064933"/>
    </source>
</evidence>
<name>A0ABY6B5G0_9BURK</name>
<evidence type="ECO:0000259" key="12">
    <source>
        <dbReference type="PROSITE" id="PS50885"/>
    </source>
</evidence>
<evidence type="ECO:0000256" key="6">
    <source>
        <dbReference type="ARBA" id="ARBA00022777"/>
    </source>
</evidence>
<dbReference type="InterPro" id="IPR003594">
    <property type="entry name" value="HATPase_dom"/>
</dbReference>
<keyword evidence="10" id="KW-1133">Transmembrane helix</keyword>
<dbReference type="Pfam" id="PF00512">
    <property type="entry name" value="HisKA"/>
    <property type="match status" value="1"/>
</dbReference>
<dbReference type="Gene3D" id="6.10.340.10">
    <property type="match status" value="1"/>
</dbReference>
<dbReference type="SMART" id="SM00304">
    <property type="entry name" value="HAMP"/>
    <property type="match status" value="1"/>
</dbReference>
<keyword evidence="6 13" id="KW-0418">Kinase</keyword>
<feature type="domain" description="Histidine kinase" evidence="11">
    <location>
        <begin position="317"/>
        <end position="574"/>
    </location>
</feature>
<gene>
    <name evidence="13" type="ORF">N4261_04425</name>
</gene>
<keyword evidence="10" id="KW-0812">Transmembrane</keyword>
<dbReference type="PRINTS" id="PR00344">
    <property type="entry name" value="BCTRLSENSOR"/>
</dbReference>
<dbReference type="SUPFAM" id="SSF158472">
    <property type="entry name" value="HAMP domain-like"/>
    <property type="match status" value="1"/>
</dbReference>
<dbReference type="PROSITE" id="PS50109">
    <property type="entry name" value="HIS_KIN"/>
    <property type="match status" value="1"/>
</dbReference>
<feature type="coiled-coil region" evidence="8">
    <location>
        <begin position="272"/>
        <end position="310"/>
    </location>
</feature>
<accession>A0ABY6B5G0</accession>
<dbReference type="EMBL" id="CP104562">
    <property type="protein sequence ID" value="UXH79190.1"/>
    <property type="molecule type" value="Genomic_DNA"/>
</dbReference>
<dbReference type="CDD" id="cd00082">
    <property type="entry name" value="HisKA"/>
    <property type="match status" value="1"/>
</dbReference>
<comment type="subcellular location">
    <subcellularLocation>
        <location evidence="2">Membrane</location>
    </subcellularLocation>
</comment>
<dbReference type="InterPro" id="IPR036890">
    <property type="entry name" value="HATPase_C_sf"/>
</dbReference>
<dbReference type="InterPro" id="IPR004358">
    <property type="entry name" value="Sig_transdc_His_kin-like_C"/>
</dbReference>
<dbReference type="InterPro" id="IPR005467">
    <property type="entry name" value="His_kinase_dom"/>
</dbReference>
<dbReference type="GO" id="GO:0016301">
    <property type="term" value="F:kinase activity"/>
    <property type="evidence" value="ECO:0007669"/>
    <property type="project" value="UniProtKB-KW"/>
</dbReference>
<dbReference type="PANTHER" id="PTHR43711:SF1">
    <property type="entry name" value="HISTIDINE KINASE 1"/>
    <property type="match status" value="1"/>
</dbReference>
<evidence type="ECO:0000256" key="9">
    <source>
        <dbReference type="SAM" id="MobiDB-lite"/>
    </source>
</evidence>
<organism evidence="13 14">
    <name type="scientific">Roseateles amylovorans</name>
    <dbReference type="NCBI Taxonomy" id="2978473"/>
    <lineage>
        <taxon>Bacteria</taxon>
        <taxon>Pseudomonadati</taxon>
        <taxon>Pseudomonadota</taxon>
        <taxon>Betaproteobacteria</taxon>
        <taxon>Burkholderiales</taxon>
        <taxon>Sphaerotilaceae</taxon>
        <taxon>Roseateles</taxon>
    </lineage>
</organism>
<proteinExistence type="predicted"/>
<evidence type="ECO:0000256" key="2">
    <source>
        <dbReference type="ARBA" id="ARBA00004370"/>
    </source>
</evidence>
<feature type="region of interest" description="Disordered" evidence="9">
    <location>
        <begin position="464"/>
        <end position="487"/>
    </location>
</feature>
<keyword evidence="7" id="KW-0902">Two-component regulatory system</keyword>
<dbReference type="Pfam" id="PF00672">
    <property type="entry name" value="HAMP"/>
    <property type="match status" value="1"/>
</dbReference>
<keyword evidence="10" id="KW-0472">Membrane</keyword>
<dbReference type="EC" id="2.7.13.3" evidence="3"/>
<dbReference type="PROSITE" id="PS50885">
    <property type="entry name" value="HAMP"/>
    <property type="match status" value="1"/>
</dbReference>
<dbReference type="InterPro" id="IPR003660">
    <property type="entry name" value="HAMP_dom"/>
</dbReference>
<keyword evidence="4" id="KW-0597">Phosphoprotein</keyword>
<keyword evidence="8" id="KW-0175">Coiled coil</keyword>
<evidence type="ECO:0000313" key="13">
    <source>
        <dbReference type="EMBL" id="UXH79190.1"/>
    </source>
</evidence>
<evidence type="ECO:0000259" key="11">
    <source>
        <dbReference type="PROSITE" id="PS50109"/>
    </source>
</evidence>
<dbReference type="Proteomes" id="UP001064933">
    <property type="component" value="Chromosome"/>
</dbReference>
<dbReference type="SMART" id="SM00388">
    <property type="entry name" value="HisKA"/>
    <property type="match status" value="1"/>
</dbReference>
<dbReference type="SUPFAM" id="SSF55874">
    <property type="entry name" value="ATPase domain of HSP90 chaperone/DNA topoisomerase II/histidine kinase"/>
    <property type="match status" value="1"/>
</dbReference>
<dbReference type="Pfam" id="PF02518">
    <property type="entry name" value="HATPase_c"/>
    <property type="match status" value="1"/>
</dbReference>
<evidence type="ECO:0000256" key="3">
    <source>
        <dbReference type="ARBA" id="ARBA00012438"/>
    </source>
</evidence>
<keyword evidence="5" id="KW-0808">Transferase</keyword>
<protein>
    <recommendedName>
        <fullName evidence="3">histidine kinase</fullName>
        <ecNumber evidence="3">2.7.13.3</ecNumber>
    </recommendedName>
</protein>